<proteinExistence type="predicted"/>
<comment type="caution">
    <text evidence="2">The sequence shown here is derived from an EMBL/GenBank/DDBJ whole genome shotgun (WGS) entry which is preliminary data.</text>
</comment>
<protein>
    <submittedName>
        <fullName evidence="2">Uncharacterized protein</fullName>
    </submittedName>
</protein>
<evidence type="ECO:0000313" key="3">
    <source>
        <dbReference type="Proteomes" id="UP000324897"/>
    </source>
</evidence>
<feature type="compositionally biased region" description="Basic residues" evidence="1">
    <location>
        <begin position="41"/>
        <end position="52"/>
    </location>
</feature>
<reference evidence="2 3" key="1">
    <citation type="journal article" date="2019" name="Sci. Rep.">
        <title>A high-quality genome of Eragrostis curvula grass provides insights into Poaceae evolution and supports new strategies to enhance forage quality.</title>
        <authorList>
            <person name="Carballo J."/>
            <person name="Santos B.A.C.M."/>
            <person name="Zappacosta D."/>
            <person name="Garbus I."/>
            <person name="Selva J.P."/>
            <person name="Gallo C.A."/>
            <person name="Diaz A."/>
            <person name="Albertini E."/>
            <person name="Caccamo M."/>
            <person name="Echenique V."/>
        </authorList>
    </citation>
    <scope>NUCLEOTIDE SEQUENCE [LARGE SCALE GENOMIC DNA]</scope>
    <source>
        <strain evidence="3">cv. Victoria</strain>
        <tissue evidence="2">Leaf</tissue>
    </source>
</reference>
<dbReference type="AlphaFoldDB" id="A0A5J9VUR8"/>
<sequence>MSCCRRSRCGVGVGRKYEVLLWQAALGAGSRGKEEEEGGTRRARGGQRRTAPRPRGQRDPQLDEPANLAAAVDCSTRSIRPQFPYLSVTGARTISGERPHSDLAGKSISS</sequence>
<accession>A0A5J9VUR8</accession>
<feature type="non-terminal residue" evidence="2">
    <location>
        <position position="1"/>
    </location>
</feature>
<feature type="region of interest" description="Disordered" evidence="1">
    <location>
        <begin position="90"/>
        <end position="110"/>
    </location>
</feature>
<evidence type="ECO:0000313" key="2">
    <source>
        <dbReference type="EMBL" id="TVU39648.1"/>
    </source>
</evidence>
<keyword evidence="3" id="KW-1185">Reference proteome</keyword>
<gene>
    <name evidence="2" type="ORF">EJB05_13079</name>
</gene>
<evidence type="ECO:0000256" key="1">
    <source>
        <dbReference type="SAM" id="MobiDB-lite"/>
    </source>
</evidence>
<organism evidence="2 3">
    <name type="scientific">Eragrostis curvula</name>
    <name type="common">weeping love grass</name>
    <dbReference type="NCBI Taxonomy" id="38414"/>
    <lineage>
        <taxon>Eukaryota</taxon>
        <taxon>Viridiplantae</taxon>
        <taxon>Streptophyta</taxon>
        <taxon>Embryophyta</taxon>
        <taxon>Tracheophyta</taxon>
        <taxon>Spermatophyta</taxon>
        <taxon>Magnoliopsida</taxon>
        <taxon>Liliopsida</taxon>
        <taxon>Poales</taxon>
        <taxon>Poaceae</taxon>
        <taxon>PACMAD clade</taxon>
        <taxon>Chloridoideae</taxon>
        <taxon>Eragrostideae</taxon>
        <taxon>Eragrostidinae</taxon>
        <taxon>Eragrostis</taxon>
    </lineage>
</organism>
<feature type="compositionally biased region" description="Basic and acidic residues" evidence="1">
    <location>
        <begin position="31"/>
        <end position="40"/>
    </location>
</feature>
<dbReference type="Gramene" id="TVU39648">
    <property type="protein sequence ID" value="TVU39648"/>
    <property type="gene ID" value="EJB05_13079"/>
</dbReference>
<dbReference type="Proteomes" id="UP000324897">
    <property type="component" value="Chromosome 4"/>
</dbReference>
<dbReference type="EMBL" id="RWGY01000007">
    <property type="protein sequence ID" value="TVU39648.1"/>
    <property type="molecule type" value="Genomic_DNA"/>
</dbReference>
<feature type="region of interest" description="Disordered" evidence="1">
    <location>
        <begin position="27"/>
        <end position="65"/>
    </location>
</feature>
<name>A0A5J9VUR8_9POAL</name>